<accession>A0A292Q0A1</accession>
<dbReference type="Proteomes" id="UP001412239">
    <property type="component" value="Unassembled WGS sequence"/>
</dbReference>
<dbReference type="AlphaFoldDB" id="A0A292Q0A1"/>
<evidence type="ECO:0000256" key="1">
    <source>
        <dbReference type="ARBA" id="ARBA00022630"/>
    </source>
</evidence>
<dbReference type="InterPro" id="IPR004136">
    <property type="entry name" value="NMO"/>
</dbReference>
<name>A0A292Q0A1_9PEZI</name>
<keyword evidence="3" id="KW-0560">Oxidoreductase</keyword>
<organism evidence="4 5">
    <name type="scientific">Tuber aestivum</name>
    <name type="common">summer truffle</name>
    <dbReference type="NCBI Taxonomy" id="59557"/>
    <lineage>
        <taxon>Eukaryota</taxon>
        <taxon>Fungi</taxon>
        <taxon>Dikarya</taxon>
        <taxon>Ascomycota</taxon>
        <taxon>Pezizomycotina</taxon>
        <taxon>Pezizomycetes</taxon>
        <taxon>Pezizales</taxon>
        <taxon>Tuberaceae</taxon>
        <taxon>Tuber</taxon>
    </lineage>
</organism>
<evidence type="ECO:0000256" key="2">
    <source>
        <dbReference type="ARBA" id="ARBA00022643"/>
    </source>
</evidence>
<evidence type="ECO:0000313" key="4">
    <source>
        <dbReference type="EMBL" id="CUS13246.1"/>
    </source>
</evidence>
<evidence type="ECO:0000313" key="5">
    <source>
        <dbReference type="Proteomes" id="UP001412239"/>
    </source>
</evidence>
<dbReference type="PANTHER" id="PTHR32332:SF34">
    <property type="entry name" value="2-NITROPROPANE DIOXYGENASE FAMILY, PUTATIVE-RELATED"/>
    <property type="match status" value="1"/>
</dbReference>
<proteinExistence type="predicted"/>
<dbReference type="CDD" id="cd04730">
    <property type="entry name" value="NPD_like"/>
    <property type="match status" value="1"/>
</dbReference>
<keyword evidence="2" id="KW-0288">FMN</keyword>
<protein>
    <submittedName>
        <fullName evidence="4">Uncharacterized protein</fullName>
    </submittedName>
</protein>
<evidence type="ECO:0000256" key="3">
    <source>
        <dbReference type="ARBA" id="ARBA00023002"/>
    </source>
</evidence>
<dbReference type="SUPFAM" id="SSF51412">
    <property type="entry name" value="Inosine monophosphate dehydrogenase (IMPDH)"/>
    <property type="match status" value="1"/>
</dbReference>
<dbReference type="EMBL" id="LN890976">
    <property type="protein sequence ID" value="CUS13246.1"/>
    <property type="molecule type" value="Genomic_DNA"/>
</dbReference>
<sequence>MTSRPTTLSQTFPWIITPLIVSAPMRAVSGYKLAVAVSKAGGIGFYGPGYDLDFVPAALRAAREAFSLSDPAEVLPIGVGFLLWKAPLEPVLDVLKTYRPAAVWLFAPNDEAQMQEWVYAIKSSAPGMSIWVQVGSLAEAESVVQLGVDVLVLQGGDAGGHGISGRRGSVMQLVPEVVDFLGGGAGGGRKAPAILAAGGVVDGRGVVAGLGLGAEGVVLGTRFIASTESEAHAGLLGAVVGARDGGSGTVRTRLYDELRGTGDWPEQYDGRAIVNDTFRDDVSGLSRLRNKALYDKAVEAEEWERLTTFAGTGVGLVREISPAGSIVEEIRREAVAIIDRLGKVYALC</sequence>
<dbReference type="Pfam" id="PF03060">
    <property type="entry name" value="NMO"/>
    <property type="match status" value="1"/>
</dbReference>
<gene>
    <name evidence="4" type="ORF">GSTUAT00002693001</name>
</gene>
<dbReference type="InterPro" id="IPR013785">
    <property type="entry name" value="Aldolase_TIM"/>
</dbReference>
<keyword evidence="1" id="KW-0285">Flavoprotein</keyword>
<dbReference type="GO" id="GO:0018580">
    <property type="term" value="F:nitronate monooxygenase activity"/>
    <property type="evidence" value="ECO:0007669"/>
    <property type="project" value="InterPro"/>
</dbReference>
<reference evidence="4" key="1">
    <citation type="submission" date="2015-10" db="EMBL/GenBank/DDBJ databases">
        <authorList>
            <person name="Regsiter A."/>
            <person name="william w."/>
        </authorList>
    </citation>
    <scope>NUCLEOTIDE SEQUENCE</scope>
    <source>
        <strain evidence="4">Montdore</strain>
    </source>
</reference>
<dbReference type="Gene3D" id="3.20.20.70">
    <property type="entry name" value="Aldolase class I"/>
    <property type="match status" value="1"/>
</dbReference>
<keyword evidence="5" id="KW-1185">Reference proteome</keyword>
<dbReference type="PANTHER" id="PTHR32332">
    <property type="entry name" value="2-NITROPROPANE DIOXYGENASE"/>
    <property type="match status" value="1"/>
</dbReference>